<dbReference type="InterPro" id="IPR000515">
    <property type="entry name" value="MetI-like"/>
</dbReference>
<keyword evidence="5 7" id="KW-1133">Transmembrane helix</keyword>
<keyword evidence="3" id="KW-1003">Cell membrane</keyword>
<dbReference type="Pfam" id="PF00528">
    <property type="entry name" value="BPD_transp_1"/>
    <property type="match status" value="1"/>
</dbReference>
<evidence type="ECO:0000256" key="4">
    <source>
        <dbReference type="ARBA" id="ARBA00022692"/>
    </source>
</evidence>
<evidence type="ECO:0000256" key="2">
    <source>
        <dbReference type="ARBA" id="ARBA00022448"/>
    </source>
</evidence>
<evidence type="ECO:0000313" key="9">
    <source>
        <dbReference type="EMBL" id="KRP96305.1"/>
    </source>
</evidence>
<comment type="caution">
    <text evidence="9">The sequence shown here is derived from an EMBL/GenBank/DDBJ whole genome shotgun (WGS) entry which is preliminary data.</text>
</comment>
<feature type="transmembrane region" description="Helical" evidence="7">
    <location>
        <begin position="145"/>
        <end position="169"/>
    </location>
</feature>
<dbReference type="PANTHER" id="PTHR43386">
    <property type="entry name" value="OLIGOPEPTIDE TRANSPORT SYSTEM PERMEASE PROTEIN APPC"/>
    <property type="match status" value="1"/>
</dbReference>
<name>A0A0R3CMX6_9BRAD</name>
<comment type="subcellular location">
    <subcellularLocation>
        <location evidence="1 7">Cell membrane</location>
        <topology evidence="1 7">Multi-pass membrane protein</topology>
    </subcellularLocation>
</comment>
<dbReference type="InterPro" id="IPR035906">
    <property type="entry name" value="MetI-like_sf"/>
</dbReference>
<dbReference type="AlphaFoldDB" id="A0A0R3CMX6"/>
<comment type="similarity">
    <text evidence="7">Belongs to the binding-protein-dependent transport system permease family.</text>
</comment>
<feature type="transmembrane region" description="Helical" evidence="7">
    <location>
        <begin position="37"/>
        <end position="58"/>
    </location>
</feature>
<organism evidence="9 10">
    <name type="scientific">Bradyrhizobium yuanmingense</name>
    <dbReference type="NCBI Taxonomy" id="108015"/>
    <lineage>
        <taxon>Bacteria</taxon>
        <taxon>Pseudomonadati</taxon>
        <taxon>Pseudomonadota</taxon>
        <taxon>Alphaproteobacteria</taxon>
        <taxon>Hyphomicrobiales</taxon>
        <taxon>Nitrobacteraceae</taxon>
        <taxon>Bradyrhizobium</taxon>
    </lineage>
</organism>
<dbReference type="EMBL" id="LJYF01000026">
    <property type="protein sequence ID" value="KRP96305.1"/>
    <property type="molecule type" value="Genomic_DNA"/>
</dbReference>
<protein>
    <submittedName>
        <fullName evidence="9">Peptide ABC transporter permease</fullName>
    </submittedName>
</protein>
<evidence type="ECO:0000256" key="5">
    <source>
        <dbReference type="ARBA" id="ARBA00022989"/>
    </source>
</evidence>
<evidence type="ECO:0000259" key="8">
    <source>
        <dbReference type="PROSITE" id="PS50928"/>
    </source>
</evidence>
<dbReference type="RefSeq" id="WP_057027563.1">
    <property type="nucleotide sequence ID" value="NZ_LJYF01000026.1"/>
</dbReference>
<dbReference type="CDD" id="cd06261">
    <property type="entry name" value="TM_PBP2"/>
    <property type="match status" value="1"/>
</dbReference>
<dbReference type="SUPFAM" id="SSF161098">
    <property type="entry name" value="MetI-like"/>
    <property type="match status" value="1"/>
</dbReference>
<evidence type="ECO:0000256" key="3">
    <source>
        <dbReference type="ARBA" id="ARBA00022475"/>
    </source>
</evidence>
<reference evidence="9 10" key="1">
    <citation type="submission" date="2015-09" db="EMBL/GenBank/DDBJ databases">
        <title>Draft Genome Sequence of the Strain BR 3267 (Bradyrhizobium yuanmingense) recommended as inoculant for cowpea in Brazil.</title>
        <authorList>
            <person name="Simoes-Araujo J.L."/>
            <person name="Zilli J.E."/>
        </authorList>
    </citation>
    <scope>NUCLEOTIDE SEQUENCE [LARGE SCALE GENOMIC DNA]</scope>
    <source>
        <strain evidence="9 10">BR3267</strain>
    </source>
</reference>
<gene>
    <name evidence="9" type="ORF">AOQ72_18460</name>
</gene>
<feature type="transmembrane region" description="Helical" evidence="7">
    <location>
        <begin position="262"/>
        <end position="284"/>
    </location>
</feature>
<dbReference type="PANTHER" id="PTHR43386:SF6">
    <property type="entry name" value="ABC TRANSPORTER PERMEASE PROTEIN"/>
    <property type="match status" value="1"/>
</dbReference>
<proteinExistence type="inferred from homology"/>
<keyword evidence="6 7" id="KW-0472">Membrane</keyword>
<evidence type="ECO:0000256" key="7">
    <source>
        <dbReference type="RuleBase" id="RU363032"/>
    </source>
</evidence>
<dbReference type="GO" id="GO:0005886">
    <property type="term" value="C:plasma membrane"/>
    <property type="evidence" value="ECO:0007669"/>
    <property type="project" value="UniProtKB-SubCell"/>
</dbReference>
<feature type="transmembrane region" description="Helical" evidence="7">
    <location>
        <begin position="101"/>
        <end position="125"/>
    </location>
</feature>
<evidence type="ECO:0000256" key="1">
    <source>
        <dbReference type="ARBA" id="ARBA00004651"/>
    </source>
</evidence>
<dbReference type="Proteomes" id="UP000051380">
    <property type="component" value="Unassembled WGS sequence"/>
</dbReference>
<feature type="transmembrane region" description="Helical" evidence="7">
    <location>
        <begin position="222"/>
        <end position="242"/>
    </location>
</feature>
<dbReference type="GO" id="GO:0055085">
    <property type="term" value="P:transmembrane transport"/>
    <property type="evidence" value="ECO:0007669"/>
    <property type="project" value="InterPro"/>
</dbReference>
<keyword evidence="4 7" id="KW-0812">Transmembrane</keyword>
<accession>A0A0R3CMX6</accession>
<evidence type="ECO:0000313" key="10">
    <source>
        <dbReference type="Proteomes" id="UP000051380"/>
    </source>
</evidence>
<feature type="domain" description="ABC transmembrane type-1" evidence="8">
    <location>
        <begin position="101"/>
        <end position="285"/>
    </location>
</feature>
<dbReference type="STRING" id="108015.GA0061099_1006304"/>
<evidence type="ECO:0000256" key="6">
    <source>
        <dbReference type="ARBA" id="ARBA00023136"/>
    </source>
</evidence>
<keyword evidence="2 7" id="KW-0813">Transport</keyword>
<dbReference type="PROSITE" id="PS50928">
    <property type="entry name" value="ABC_TM1"/>
    <property type="match status" value="1"/>
</dbReference>
<dbReference type="InterPro" id="IPR050366">
    <property type="entry name" value="BP-dependent_transpt_permease"/>
</dbReference>
<dbReference type="Gene3D" id="1.10.3720.10">
    <property type="entry name" value="MetI-like"/>
    <property type="match status" value="1"/>
</dbReference>
<sequence>MQDEPMAMTHAAEGLDAPDIGVNRFGQIASLPVRQPILALSCVLLLAFGVTAIVSPWITADPAALDPLNRLQPPSPAEPFGTDQVGRSVFARALVGTRVSLSVGIAVAVLTTLIGVCIGVIAGYFRSVDKIVMRAMDAVMAIPAILLAIALVALIGASPIVIVTAISLPEIPRMARVVRASVLSLRERVYVEAAITCGGRTVTILHRHILPGAAGPIMVQSTYVFASAMILESILSFLGAGTPPDVPSWGNMMSEGRQFLQIAPWILGFPALMLAMTVLAANLLGDVLRDLLDPSFVGGEMR</sequence>